<evidence type="ECO:0000313" key="2">
    <source>
        <dbReference type="EMBL" id="KAG0140581.1"/>
    </source>
</evidence>
<dbReference type="OrthoDB" id="2524788at2759"/>
<dbReference type="Proteomes" id="UP000886653">
    <property type="component" value="Unassembled WGS sequence"/>
</dbReference>
<proteinExistence type="predicted"/>
<protein>
    <submittedName>
        <fullName evidence="2">Uncharacterized protein</fullName>
    </submittedName>
</protein>
<keyword evidence="1" id="KW-1133">Transmembrane helix</keyword>
<feature type="transmembrane region" description="Helical" evidence="1">
    <location>
        <begin position="78"/>
        <end position="95"/>
    </location>
</feature>
<evidence type="ECO:0000256" key="1">
    <source>
        <dbReference type="SAM" id="Phobius"/>
    </source>
</evidence>
<sequence length="136" mass="14384">MTDSNASTLAYSVLPGLQFLSVVSPLGLLFRRPSIVGYFRWNGLLTFGIGGSLGIANVTLRPLPRMEESAERVRLNDFSIIGAALGGLATSAIFAHRGFWQVLTMAPGGASLGIAGGFLTGIVKRQPSQTTESKDE</sequence>
<dbReference type="EMBL" id="MU167433">
    <property type="protein sequence ID" value="KAG0140581.1"/>
    <property type="molecule type" value="Genomic_DNA"/>
</dbReference>
<accession>A0A9P6NB90</accession>
<keyword evidence="1" id="KW-0472">Membrane</keyword>
<comment type="caution">
    <text evidence="2">The sequence shown here is derived from an EMBL/GenBank/DDBJ whole genome shotgun (WGS) entry which is preliminary data.</text>
</comment>
<dbReference type="AlphaFoldDB" id="A0A9P6NB90"/>
<reference evidence="2" key="1">
    <citation type="submission" date="2013-11" db="EMBL/GenBank/DDBJ databases">
        <title>Genome sequence of the fusiform rust pathogen reveals effectors for host alternation and coevolution with pine.</title>
        <authorList>
            <consortium name="DOE Joint Genome Institute"/>
            <person name="Smith K."/>
            <person name="Pendleton A."/>
            <person name="Kubisiak T."/>
            <person name="Anderson C."/>
            <person name="Salamov A."/>
            <person name="Aerts A."/>
            <person name="Riley R."/>
            <person name="Clum A."/>
            <person name="Lindquist E."/>
            <person name="Ence D."/>
            <person name="Campbell M."/>
            <person name="Kronenberg Z."/>
            <person name="Feau N."/>
            <person name="Dhillon B."/>
            <person name="Hamelin R."/>
            <person name="Burleigh J."/>
            <person name="Smith J."/>
            <person name="Yandell M."/>
            <person name="Nelson C."/>
            <person name="Grigoriev I."/>
            <person name="Davis J."/>
        </authorList>
    </citation>
    <scope>NUCLEOTIDE SEQUENCE</scope>
    <source>
        <strain evidence="2">G11</strain>
    </source>
</reference>
<evidence type="ECO:0000313" key="3">
    <source>
        <dbReference type="Proteomes" id="UP000886653"/>
    </source>
</evidence>
<feature type="transmembrane region" description="Helical" evidence="1">
    <location>
        <begin position="6"/>
        <end position="29"/>
    </location>
</feature>
<name>A0A9P6NB90_9BASI</name>
<gene>
    <name evidence="2" type="ORF">CROQUDRAFT_726082</name>
</gene>
<organism evidence="2 3">
    <name type="scientific">Cronartium quercuum f. sp. fusiforme G11</name>
    <dbReference type="NCBI Taxonomy" id="708437"/>
    <lineage>
        <taxon>Eukaryota</taxon>
        <taxon>Fungi</taxon>
        <taxon>Dikarya</taxon>
        <taxon>Basidiomycota</taxon>
        <taxon>Pucciniomycotina</taxon>
        <taxon>Pucciniomycetes</taxon>
        <taxon>Pucciniales</taxon>
        <taxon>Coleosporiaceae</taxon>
        <taxon>Cronartium</taxon>
    </lineage>
</organism>
<feature type="transmembrane region" description="Helical" evidence="1">
    <location>
        <begin position="41"/>
        <end position="58"/>
    </location>
</feature>
<keyword evidence="3" id="KW-1185">Reference proteome</keyword>
<feature type="transmembrane region" description="Helical" evidence="1">
    <location>
        <begin position="102"/>
        <end position="123"/>
    </location>
</feature>
<keyword evidence="1" id="KW-0812">Transmembrane</keyword>